<feature type="transmembrane region" description="Helical" evidence="1">
    <location>
        <begin position="391"/>
        <end position="407"/>
    </location>
</feature>
<dbReference type="AlphaFoldDB" id="A0ABD3ZLI9"/>
<dbReference type="InterPro" id="IPR025291">
    <property type="entry name" value="DUF4153"/>
</dbReference>
<reference evidence="3" key="1">
    <citation type="submission" date="2014-05" db="EMBL/GenBank/DDBJ databases">
        <title>ATOL: Assembling a taxonomically balanced genome-scale reconstruction of the evolutionary history of the Enterobacteriaceae.</title>
        <authorList>
            <person name="Plunkett G. III"/>
            <person name="Neeno-Eckwall E.C."/>
            <person name="Glasner J.D."/>
            <person name="Perna N.T."/>
        </authorList>
    </citation>
    <scope>NUCLEOTIDE SEQUENCE [LARGE SCALE GENOMIC DNA]</scope>
    <source>
        <strain evidence="3">ATCC 13337</strain>
    </source>
</reference>
<name>A0ABD3ZLI9_HAFAL</name>
<feature type="transmembrane region" description="Helical" evidence="1">
    <location>
        <begin position="170"/>
        <end position="195"/>
    </location>
</feature>
<evidence type="ECO:0000256" key="1">
    <source>
        <dbReference type="SAM" id="Phobius"/>
    </source>
</evidence>
<keyword evidence="1" id="KW-1133">Transmembrane helix</keyword>
<feature type="transmembrane region" description="Helical" evidence="1">
    <location>
        <begin position="131"/>
        <end position="150"/>
    </location>
</feature>
<evidence type="ECO:0000313" key="3">
    <source>
        <dbReference type="Proteomes" id="UP000028605"/>
    </source>
</evidence>
<evidence type="ECO:0000313" key="2">
    <source>
        <dbReference type="EMBL" id="KFC90069.1"/>
    </source>
</evidence>
<feature type="transmembrane region" description="Helical" evidence="1">
    <location>
        <begin position="72"/>
        <end position="91"/>
    </location>
</feature>
<feature type="transmembrane region" description="Helical" evidence="1">
    <location>
        <begin position="98"/>
        <end position="119"/>
    </location>
</feature>
<comment type="caution">
    <text evidence="2">The sequence shown here is derived from an EMBL/GenBank/DDBJ whole genome shotgun (WGS) entry which is preliminary data.</text>
</comment>
<feature type="transmembrane region" description="Helical" evidence="1">
    <location>
        <begin position="352"/>
        <end position="370"/>
    </location>
</feature>
<keyword evidence="1" id="KW-0812">Transmembrane</keyword>
<feature type="transmembrane region" description="Helical" evidence="1">
    <location>
        <begin position="280"/>
        <end position="298"/>
    </location>
</feature>
<protein>
    <submittedName>
        <fullName evidence="2">Transport</fullName>
    </submittedName>
</protein>
<feature type="transmembrane region" description="Helical" evidence="1">
    <location>
        <begin position="245"/>
        <end position="268"/>
    </location>
</feature>
<feature type="transmembrane region" description="Helical" evidence="1">
    <location>
        <begin position="37"/>
        <end position="57"/>
    </location>
</feature>
<feature type="transmembrane region" description="Helical" evidence="1">
    <location>
        <begin position="215"/>
        <end position="233"/>
    </location>
</feature>
<dbReference type="EMBL" id="JMPK01000011">
    <property type="protein sequence ID" value="KFC90069.1"/>
    <property type="molecule type" value="Genomic_DNA"/>
</dbReference>
<feature type="transmembrane region" description="Helical" evidence="1">
    <location>
        <begin position="319"/>
        <end position="340"/>
    </location>
</feature>
<dbReference type="Pfam" id="PF13687">
    <property type="entry name" value="DUF4153"/>
    <property type="match status" value="1"/>
</dbReference>
<sequence length="632" mass="71124">MSKTALKQSGEAWMSLLSQHVTQRSSESKISPSELPFNTRILIIITCLIQGALLYLSNDFSTQEWRLDHKTTLLYVLVLSLSLPLVFVLSVNTLRNKTLWKVLLAYAVIFIAMTTWVNWNDVGLRDYGTGILATFYFSLAAIIFVTLPWLQVRIENPNSPVNYPDLHDAIWQNTITVVLTLLIAGLMWGILSLGAGLFKLIGIDFFYNLFFEHQIFTYLANSLVLAIGVLICRTNSKLIITVRKLLSLVVKGLLPLLSFFALIFIFSLPFTGINTLAKQWSSATTLLTTMSLLLALLVNAVHLSADNAEQKTYPKIIRYIINGSLLALPIYAILSTYYLGLRIVQYGWTPERLWAAVVVGLSLCLSLAYATAVVRKNTIWLHSLGNINKKMMCLIAAILILCNSPIIDPYRISVNDQMQRYATGKISPDNLDLIMLRFDAGRRGNDALQALRHDAKFISDPARKLSLEKILIQTNRWGSYDDDDNKQKPAIFTVERARKNILLATGVTPPDSSWWASLSENNYQAERMSDCYLLANSCVLTTLDLNADGKPEPILCSFSAPQAPFCQVYALSEGKWVVISRMDFDEYLAQNKSDSAKLKSLILNGQLKTKPKEWSDIQIQDKTIEMNYYGLR</sequence>
<dbReference type="Proteomes" id="UP000028605">
    <property type="component" value="Unassembled WGS sequence"/>
</dbReference>
<accession>A0ABD3ZLI9</accession>
<organism evidence="2 3">
    <name type="scientific">Hafnia alvei ATCC 13337</name>
    <dbReference type="NCBI Taxonomy" id="910996"/>
    <lineage>
        <taxon>Bacteria</taxon>
        <taxon>Pseudomonadati</taxon>
        <taxon>Pseudomonadota</taxon>
        <taxon>Gammaproteobacteria</taxon>
        <taxon>Enterobacterales</taxon>
        <taxon>Hafniaceae</taxon>
        <taxon>Hafnia</taxon>
    </lineage>
</organism>
<gene>
    <name evidence="2" type="ORF">GHAL_0396</name>
</gene>
<keyword evidence="1" id="KW-0472">Membrane</keyword>
<proteinExistence type="predicted"/>